<dbReference type="Gene3D" id="3.30.1490.70">
    <property type="match status" value="1"/>
</dbReference>
<dbReference type="GO" id="GO:0003910">
    <property type="term" value="F:DNA ligase (ATP) activity"/>
    <property type="evidence" value="ECO:0007669"/>
    <property type="project" value="UniProtKB-EC"/>
</dbReference>
<evidence type="ECO:0000256" key="2">
    <source>
        <dbReference type="ARBA" id="ARBA00022598"/>
    </source>
</evidence>
<dbReference type="AlphaFoldDB" id="A0AA91TW04"/>
<accession>A0AA91TW04</accession>
<evidence type="ECO:0000313" key="6">
    <source>
        <dbReference type="Proteomes" id="UP000216961"/>
    </source>
</evidence>
<dbReference type="EC" id="6.5.1.1" evidence="5"/>
<dbReference type="RefSeq" id="WP_095328647.1">
    <property type="nucleotide sequence ID" value="NZ_NPBQ01000014.1"/>
</dbReference>
<comment type="similarity">
    <text evidence="1">Belongs to the ATP-dependent DNA ligase family.</text>
</comment>
<dbReference type="GO" id="GO:0006310">
    <property type="term" value="P:DNA recombination"/>
    <property type="evidence" value="ECO:0007669"/>
    <property type="project" value="InterPro"/>
</dbReference>
<gene>
    <name evidence="5" type="ORF">CHH57_01960</name>
</gene>
<comment type="catalytic activity">
    <reaction evidence="3">
        <text>ATP + (deoxyribonucleotide)n-3'-hydroxyl + 5'-phospho-(deoxyribonucleotide)m = (deoxyribonucleotide)n+m + AMP + diphosphate.</text>
        <dbReference type="EC" id="6.5.1.1"/>
    </reaction>
</comment>
<name>A0AA91TW04_NIACI</name>
<dbReference type="EMBL" id="NPBQ01000014">
    <property type="protein sequence ID" value="PAD84963.1"/>
    <property type="molecule type" value="Genomic_DNA"/>
</dbReference>
<dbReference type="PANTHER" id="PTHR45674:SF4">
    <property type="entry name" value="DNA LIGASE 1"/>
    <property type="match status" value="1"/>
</dbReference>
<dbReference type="InterPro" id="IPR050191">
    <property type="entry name" value="ATP-dep_DNA_ligase"/>
</dbReference>
<dbReference type="SUPFAM" id="SSF50249">
    <property type="entry name" value="Nucleic acid-binding proteins"/>
    <property type="match status" value="1"/>
</dbReference>
<protein>
    <submittedName>
        <fullName evidence="5">ATP-dependent DNA ligase</fullName>
        <ecNumber evidence="5">6.5.1.1</ecNumber>
    </submittedName>
</protein>
<organism evidence="5 6">
    <name type="scientific">Niallia circulans</name>
    <name type="common">Bacillus circulans</name>
    <dbReference type="NCBI Taxonomy" id="1397"/>
    <lineage>
        <taxon>Bacteria</taxon>
        <taxon>Bacillati</taxon>
        <taxon>Bacillota</taxon>
        <taxon>Bacilli</taxon>
        <taxon>Bacillales</taxon>
        <taxon>Bacillaceae</taxon>
        <taxon>Niallia</taxon>
    </lineage>
</organism>
<dbReference type="GO" id="GO:0005524">
    <property type="term" value="F:ATP binding"/>
    <property type="evidence" value="ECO:0007669"/>
    <property type="project" value="InterPro"/>
</dbReference>
<reference evidence="5 6" key="1">
    <citation type="submission" date="2017-07" db="EMBL/GenBank/DDBJ databases">
        <title>Isolation and whole genome analysis of endospore-forming bacteria from heroin.</title>
        <authorList>
            <person name="Kalinowski J."/>
            <person name="Ahrens B."/>
            <person name="Al-Dilaimi A."/>
            <person name="Winkler A."/>
            <person name="Wibberg D."/>
            <person name="Schleenbecker U."/>
            <person name="Ruckert C."/>
            <person name="Wolfel R."/>
            <person name="Grass G."/>
        </authorList>
    </citation>
    <scope>NUCLEOTIDE SEQUENCE [LARGE SCALE GENOMIC DNA]</scope>
    <source>
        <strain evidence="5 6">7521-2</strain>
    </source>
</reference>
<evidence type="ECO:0000256" key="1">
    <source>
        <dbReference type="ARBA" id="ARBA00007572"/>
    </source>
</evidence>
<dbReference type="Gene3D" id="3.30.470.30">
    <property type="entry name" value="DNA ligase/mRNA capping enzyme"/>
    <property type="match status" value="1"/>
</dbReference>
<keyword evidence="2 5" id="KW-0436">Ligase</keyword>
<dbReference type="GO" id="GO:0006281">
    <property type="term" value="P:DNA repair"/>
    <property type="evidence" value="ECO:0007669"/>
    <property type="project" value="InterPro"/>
</dbReference>
<evidence type="ECO:0000259" key="4">
    <source>
        <dbReference type="PROSITE" id="PS50160"/>
    </source>
</evidence>
<dbReference type="InterPro" id="IPR012310">
    <property type="entry name" value="DNA_ligase_ATP-dep_cent"/>
</dbReference>
<dbReference type="PROSITE" id="PS50160">
    <property type="entry name" value="DNA_LIGASE_A3"/>
    <property type="match status" value="1"/>
</dbReference>
<sequence>MYVSPMLLHKSDQPFNDSSYITELKLDGIRLTLSKFNGITKLYTRHKNEVTSKFPELLILDIPDNTVLDGEIIVTDNQGKPDFEAMMERFMSRSSESIISYVVFDVIYYKNEKVTNRSLLERKEILNQIIKIDTPLLTKTKWIESNGIAYFNLVKQQALEGIVLKKSNSTYQIDKRSYDWLKVINYQYETVYVTGLRKDKFGALLSFEDGNYAGILEFMPPSERSKLYRIQKELKIREDDKFNYLDPHLKLTVKYRNLTKKGLLRLPSFHKWAS</sequence>
<dbReference type="SUPFAM" id="SSF56091">
    <property type="entry name" value="DNA ligase/mRNA capping enzyme, catalytic domain"/>
    <property type="match status" value="1"/>
</dbReference>
<dbReference type="NCBIfam" id="NF005796">
    <property type="entry name" value="PRK07636.1"/>
    <property type="match status" value="1"/>
</dbReference>
<dbReference type="Proteomes" id="UP000216961">
    <property type="component" value="Unassembled WGS sequence"/>
</dbReference>
<feature type="domain" description="ATP-dependent DNA ligase family profile" evidence="4">
    <location>
        <begin position="92"/>
        <end position="183"/>
    </location>
</feature>
<evidence type="ECO:0000256" key="3">
    <source>
        <dbReference type="ARBA" id="ARBA00034003"/>
    </source>
</evidence>
<dbReference type="InterPro" id="IPR012340">
    <property type="entry name" value="NA-bd_OB-fold"/>
</dbReference>
<evidence type="ECO:0000313" key="5">
    <source>
        <dbReference type="EMBL" id="PAD84963.1"/>
    </source>
</evidence>
<comment type="caution">
    <text evidence="5">The sequence shown here is derived from an EMBL/GenBank/DDBJ whole genome shotgun (WGS) entry which is preliminary data.</text>
</comment>
<proteinExistence type="inferred from homology"/>
<dbReference type="Pfam" id="PF01068">
    <property type="entry name" value="DNA_ligase_A_M"/>
    <property type="match status" value="1"/>
</dbReference>
<dbReference type="CDD" id="cd07906">
    <property type="entry name" value="Adenylation_DNA_ligase_LigD_LigC"/>
    <property type="match status" value="1"/>
</dbReference>
<dbReference type="PANTHER" id="PTHR45674">
    <property type="entry name" value="DNA LIGASE 1/3 FAMILY MEMBER"/>
    <property type="match status" value="1"/>
</dbReference>